<dbReference type="SUPFAM" id="SSF56574">
    <property type="entry name" value="Serpins"/>
    <property type="match status" value="1"/>
</dbReference>
<name>A0A7R8ZW92_9CRUS</name>
<dbReference type="AlphaFoldDB" id="A0A7R8ZW92"/>
<dbReference type="InterPro" id="IPR036186">
    <property type="entry name" value="Serpin_sf"/>
</dbReference>
<organism evidence="4">
    <name type="scientific">Cyprideis torosa</name>
    <dbReference type="NCBI Taxonomy" id="163714"/>
    <lineage>
        <taxon>Eukaryota</taxon>
        <taxon>Metazoa</taxon>
        <taxon>Ecdysozoa</taxon>
        <taxon>Arthropoda</taxon>
        <taxon>Crustacea</taxon>
        <taxon>Oligostraca</taxon>
        <taxon>Ostracoda</taxon>
        <taxon>Podocopa</taxon>
        <taxon>Podocopida</taxon>
        <taxon>Cytherocopina</taxon>
        <taxon>Cytheroidea</taxon>
        <taxon>Cytherideidae</taxon>
        <taxon>Cyprideis</taxon>
    </lineage>
</organism>
<dbReference type="PANTHER" id="PTHR11461">
    <property type="entry name" value="SERINE PROTEASE INHIBITOR, SERPIN"/>
    <property type="match status" value="1"/>
</dbReference>
<dbReference type="EMBL" id="OB681813">
    <property type="protein sequence ID" value="CAD7236775.1"/>
    <property type="molecule type" value="Genomic_DNA"/>
</dbReference>
<accession>A0A7R8ZW92</accession>
<protein>
    <submittedName>
        <fullName evidence="4">Uncharacterized protein</fullName>
    </submittedName>
</protein>
<proteinExistence type="inferred from homology"/>
<keyword evidence="1" id="KW-0646">Protease inhibitor</keyword>
<evidence type="ECO:0000256" key="1">
    <source>
        <dbReference type="ARBA" id="ARBA00022690"/>
    </source>
</evidence>
<dbReference type="PANTHER" id="PTHR11461:SF342">
    <property type="entry name" value="SERINE PROTEASE INHIBITOR 28DC"/>
    <property type="match status" value="1"/>
</dbReference>
<dbReference type="GO" id="GO:0005615">
    <property type="term" value="C:extracellular space"/>
    <property type="evidence" value="ECO:0007669"/>
    <property type="project" value="InterPro"/>
</dbReference>
<dbReference type="Gene3D" id="2.30.39.10">
    <property type="entry name" value="Alpha-1-antitrypsin, domain 1"/>
    <property type="match status" value="1"/>
</dbReference>
<dbReference type="InterPro" id="IPR042178">
    <property type="entry name" value="Serpin_sf_1"/>
</dbReference>
<dbReference type="InterPro" id="IPR042185">
    <property type="entry name" value="Serpin_sf_2"/>
</dbReference>
<reference evidence="4" key="1">
    <citation type="submission" date="2020-11" db="EMBL/GenBank/DDBJ databases">
        <authorList>
            <person name="Tran Van P."/>
        </authorList>
    </citation>
    <scope>NUCLEOTIDE SEQUENCE</scope>
</reference>
<comment type="similarity">
    <text evidence="3">Belongs to the serpin family.</text>
</comment>
<dbReference type="GO" id="GO:0004867">
    <property type="term" value="F:serine-type endopeptidase inhibitor activity"/>
    <property type="evidence" value="ECO:0007669"/>
    <property type="project" value="UniProtKB-KW"/>
</dbReference>
<dbReference type="Pfam" id="PF00079">
    <property type="entry name" value="Serpin"/>
    <property type="match status" value="1"/>
</dbReference>
<dbReference type="InterPro" id="IPR023796">
    <property type="entry name" value="Serpin_dom"/>
</dbReference>
<dbReference type="InterPro" id="IPR000215">
    <property type="entry name" value="Serpin_fam"/>
</dbReference>
<dbReference type="Gene3D" id="3.30.497.10">
    <property type="entry name" value="Antithrombin, subunit I, domain 2"/>
    <property type="match status" value="1"/>
</dbReference>
<evidence type="ECO:0000313" key="4">
    <source>
        <dbReference type="EMBL" id="CAD7236775.1"/>
    </source>
</evidence>
<dbReference type="SMART" id="SM00093">
    <property type="entry name" value="SERPIN"/>
    <property type="match status" value="1"/>
</dbReference>
<gene>
    <name evidence="4" type="ORF">CTOB1V02_LOCUS14590</name>
</gene>
<feature type="non-terminal residue" evidence="4">
    <location>
        <position position="261"/>
    </location>
</feature>
<feature type="non-terminal residue" evidence="4">
    <location>
        <position position="1"/>
    </location>
</feature>
<sequence>SKLFFVDRGVTLDFASTIFGNLGTTVFTRFFRAAEKYFNTLLRAVSFRDDPERAKNQINTFVSRTTRGKIPELLKSAPDSQTLLMLVNAVYFNGNWKMPFDEQDTHSRPFYISEDETVEVPSLFNVMELPYYENAELGFQLVGLPYDGEQFTFYIILPKAQYVTGLMELEQKLTPQIIADAVNGAEPFDWSFSMPKLDLEERIDLKPVLEGLGICSLFNNNAALSRVAQSDLFISEAVHQAKLIVNEKGTEAAAATFFTAT</sequence>
<evidence type="ECO:0000256" key="2">
    <source>
        <dbReference type="ARBA" id="ARBA00022900"/>
    </source>
</evidence>
<dbReference type="OrthoDB" id="6347071at2759"/>
<keyword evidence="2" id="KW-0722">Serine protease inhibitor</keyword>
<evidence type="ECO:0000256" key="3">
    <source>
        <dbReference type="RuleBase" id="RU000411"/>
    </source>
</evidence>